<evidence type="ECO:0000313" key="1">
    <source>
        <dbReference type="EMBL" id="RDH27769.1"/>
    </source>
</evidence>
<name>A0A3F3PLH8_9EURO</name>
<evidence type="ECO:0000313" key="2">
    <source>
        <dbReference type="Proteomes" id="UP000253729"/>
    </source>
</evidence>
<dbReference type="PROSITE" id="PS51257">
    <property type="entry name" value="PROKAR_LIPOPROTEIN"/>
    <property type="match status" value="1"/>
</dbReference>
<accession>A0A3F3PLH8</accession>
<dbReference type="EMBL" id="KZ852084">
    <property type="protein sequence ID" value="RDH27769.1"/>
    <property type="molecule type" value="Genomic_DNA"/>
</dbReference>
<keyword evidence="2" id="KW-1185">Reference proteome</keyword>
<dbReference type="GeneID" id="38136470"/>
<proteinExistence type="predicted"/>
<sequence>MIYIRRLSKNSQGHLSSHSQTVLGCSHGSVRSETIIDNHSTDVLTFLYYHCTIDISDRRVMLAYTTFPWLA</sequence>
<gene>
    <name evidence="1" type="ORF">BDQ94DRAFT_153258</name>
</gene>
<dbReference type="AlphaFoldDB" id="A0A3F3PLH8"/>
<reference evidence="1 2" key="1">
    <citation type="submission" date="2018-07" db="EMBL/GenBank/DDBJ databases">
        <title>The genomes of Aspergillus section Nigri reveals drivers in fungal speciation.</title>
        <authorList>
            <consortium name="DOE Joint Genome Institute"/>
            <person name="Vesth T.C."/>
            <person name="Nybo J."/>
            <person name="Theobald S."/>
            <person name="Brandl J."/>
            <person name="Frisvad J.C."/>
            <person name="Nielsen K.F."/>
            <person name="Lyhne E.K."/>
            <person name="Kogle M.E."/>
            <person name="Kuo A."/>
            <person name="Riley R."/>
            <person name="Clum A."/>
            <person name="Nolan M."/>
            <person name="Lipzen A."/>
            <person name="Salamov A."/>
            <person name="Henrissat B."/>
            <person name="Wiebenga A."/>
            <person name="De vries R.P."/>
            <person name="Grigoriev I.V."/>
            <person name="Mortensen U.H."/>
            <person name="Andersen M.R."/>
            <person name="Baker S.E."/>
        </authorList>
    </citation>
    <scope>NUCLEOTIDE SEQUENCE [LARGE SCALE GENOMIC DNA]</scope>
    <source>
        <strain evidence="1 2">CBS 139.54b</strain>
    </source>
</reference>
<dbReference type="Proteomes" id="UP000253729">
    <property type="component" value="Unassembled WGS sequence"/>
</dbReference>
<protein>
    <submittedName>
        <fullName evidence="1">Uncharacterized protein</fullName>
    </submittedName>
</protein>
<dbReference type="RefSeq" id="XP_026620791.1">
    <property type="nucleotide sequence ID" value="XM_026768114.1"/>
</dbReference>
<organism evidence="1 2">
    <name type="scientific">Aspergillus welwitschiae</name>
    <dbReference type="NCBI Taxonomy" id="1341132"/>
    <lineage>
        <taxon>Eukaryota</taxon>
        <taxon>Fungi</taxon>
        <taxon>Dikarya</taxon>
        <taxon>Ascomycota</taxon>
        <taxon>Pezizomycotina</taxon>
        <taxon>Eurotiomycetes</taxon>
        <taxon>Eurotiomycetidae</taxon>
        <taxon>Eurotiales</taxon>
        <taxon>Aspergillaceae</taxon>
        <taxon>Aspergillus</taxon>
        <taxon>Aspergillus subgen. Circumdati</taxon>
    </lineage>
</organism>